<gene>
    <name evidence="1" type="ORF">LzC2_19110</name>
</gene>
<accession>A0ABX1VEI4</accession>
<dbReference type="Proteomes" id="UP000609651">
    <property type="component" value="Unassembled WGS sequence"/>
</dbReference>
<protein>
    <submittedName>
        <fullName evidence="1">Uncharacterized protein</fullName>
    </submittedName>
</protein>
<comment type="caution">
    <text evidence="1">The sequence shown here is derived from an EMBL/GenBank/DDBJ whole genome shotgun (WGS) entry which is preliminary data.</text>
</comment>
<reference evidence="1 2" key="1">
    <citation type="journal article" date="2020" name="Syst. Appl. Microbiol.">
        <title>Alienimonas chondri sp. nov., a novel planctomycete isolated from the biofilm of the red alga Chondrus crispus.</title>
        <authorList>
            <person name="Vitorino I."/>
            <person name="Albuquerque L."/>
            <person name="Wiegand S."/>
            <person name="Kallscheuer N."/>
            <person name="da Costa M.S."/>
            <person name="Lobo-da-Cunha A."/>
            <person name="Jogler C."/>
            <person name="Lage O.M."/>
        </authorList>
    </citation>
    <scope>NUCLEOTIDE SEQUENCE [LARGE SCALE GENOMIC DNA]</scope>
    <source>
        <strain evidence="1 2">LzC2</strain>
    </source>
</reference>
<proteinExistence type="predicted"/>
<keyword evidence="2" id="KW-1185">Reference proteome</keyword>
<name>A0ABX1VEI4_9PLAN</name>
<evidence type="ECO:0000313" key="1">
    <source>
        <dbReference type="EMBL" id="NNJ25836.1"/>
    </source>
</evidence>
<dbReference type="EMBL" id="WTPX01000051">
    <property type="protein sequence ID" value="NNJ25836.1"/>
    <property type="molecule type" value="Genomic_DNA"/>
</dbReference>
<evidence type="ECO:0000313" key="2">
    <source>
        <dbReference type="Proteomes" id="UP000609651"/>
    </source>
</evidence>
<sequence>MPNSPRLNSHLPVGDLLDLADRERPASRPAWLDRFVDAAAELFDPLSGLGRVGFRSEPSEEGWNVALFLGATEIVGGPGDGLIAPARFRFDAAGLAELFDAPPTVGLEVSPQLTNHGVDGIDAALTLVGEIDGHPLTATVLSAPPTGAQPGFKRYANGLEPRVAE</sequence>
<organism evidence="1 2">
    <name type="scientific">Alienimonas chondri</name>
    <dbReference type="NCBI Taxonomy" id="2681879"/>
    <lineage>
        <taxon>Bacteria</taxon>
        <taxon>Pseudomonadati</taxon>
        <taxon>Planctomycetota</taxon>
        <taxon>Planctomycetia</taxon>
        <taxon>Planctomycetales</taxon>
        <taxon>Planctomycetaceae</taxon>
        <taxon>Alienimonas</taxon>
    </lineage>
</organism>